<dbReference type="RefSeq" id="WP_387396071.1">
    <property type="nucleotide sequence ID" value="NZ_JBIAMT010000003.1"/>
</dbReference>
<name>A0ABW6P5V5_9NOCA</name>
<comment type="caution">
    <text evidence="1">The sequence shown here is derived from an EMBL/GenBank/DDBJ whole genome shotgun (WGS) entry which is preliminary data.</text>
</comment>
<evidence type="ECO:0000313" key="2">
    <source>
        <dbReference type="Proteomes" id="UP001601442"/>
    </source>
</evidence>
<gene>
    <name evidence="1" type="ORF">ACFYU5_19155</name>
</gene>
<evidence type="ECO:0008006" key="3">
    <source>
        <dbReference type="Google" id="ProtNLM"/>
    </source>
</evidence>
<evidence type="ECO:0000313" key="1">
    <source>
        <dbReference type="EMBL" id="MFF0498532.1"/>
    </source>
</evidence>
<protein>
    <recommendedName>
        <fullName evidence="3">Tail assembly chaperone</fullName>
    </recommendedName>
</protein>
<accession>A0ABW6P5V5</accession>
<proteinExistence type="predicted"/>
<keyword evidence="2" id="KW-1185">Reference proteome</keyword>
<sequence length="143" mass="15612">MPAPRGKRVDTTKFTLEAFEAIAIEALGEKPGLTLELKDGSEIYIPHPAMVDDDRLADIERVQALKDLDEEIDEETGKKIRVEKIDGVDAPPFAVRLAQAILGPADHARFISGGGKSALVMQAWKYLADTDEDEAASDPKPEK</sequence>
<organism evidence="1 2">
    <name type="scientific">Nocardia aobensis</name>
    <dbReference type="NCBI Taxonomy" id="257277"/>
    <lineage>
        <taxon>Bacteria</taxon>
        <taxon>Bacillati</taxon>
        <taxon>Actinomycetota</taxon>
        <taxon>Actinomycetes</taxon>
        <taxon>Mycobacteriales</taxon>
        <taxon>Nocardiaceae</taxon>
        <taxon>Nocardia</taxon>
    </lineage>
</organism>
<dbReference type="Proteomes" id="UP001601442">
    <property type="component" value="Unassembled WGS sequence"/>
</dbReference>
<dbReference type="EMBL" id="JBIAMT010000003">
    <property type="protein sequence ID" value="MFF0498532.1"/>
    <property type="molecule type" value="Genomic_DNA"/>
</dbReference>
<reference evidence="1 2" key="1">
    <citation type="submission" date="2024-10" db="EMBL/GenBank/DDBJ databases">
        <title>The Natural Products Discovery Center: Release of the First 8490 Sequenced Strains for Exploring Actinobacteria Biosynthetic Diversity.</title>
        <authorList>
            <person name="Kalkreuter E."/>
            <person name="Kautsar S.A."/>
            <person name="Yang D."/>
            <person name="Bader C.D."/>
            <person name="Teijaro C.N."/>
            <person name="Fluegel L."/>
            <person name="Davis C.M."/>
            <person name="Simpson J.R."/>
            <person name="Lauterbach L."/>
            <person name="Steele A.D."/>
            <person name="Gui C."/>
            <person name="Meng S."/>
            <person name="Li G."/>
            <person name="Viehrig K."/>
            <person name="Ye F."/>
            <person name="Su P."/>
            <person name="Kiefer A.F."/>
            <person name="Nichols A."/>
            <person name="Cepeda A.J."/>
            <person name="Yan W."/>
            <person name="Fan B."/>
            <person name="Jiang Y."/>
            <person name="Adhikari A."/>
            <person name="Zheng C.-J."/>
            <person name="Schuster L."/>
            <person name="Cowan T.M."/>
            <person name="Smanski M.J."/>
            <person name="Chevrette M.G."/>
            <person name="De Carvalho L.P.S."/>
            <person name="Shen B."/>
        </authorList>
    </citation>
    <scope>NUCLEOTIDE SEQUENCE [LARGE SCALE GENOMIC DNA]</scope>
    <source>
        <strain evidence="1 2">NPDC004119</strain>
    </source>
</reference>